<dbReference type="GO" id="GO:0032259">
    <property type="term" value="P:methylation"/>
    <property type="evidence" value="ECO:0007669"/>
    <property type="project" value="UniProtKB-KW"/>
</dbReference>
<evidence type="ECO:0000259" key="1">
    <source>
        <dbReference type="PROSITE" id="PS51184"/>
    </source>
</evidence>
<accession>A0A7D8YXE7</accession>
<sequence>MNVQKIEITTWRLRHTRRQASEALPASSVPCLLYQPPNTPRAMLKTTTRLAKASRSIHHASSIVPNAPKIDTLYCDIDNVPLENFRQRAFIPEKPIRIIQDRDSPRKNTAQAQSLLPAQQKWFSHDSSPTQPGVPSLPGANLVPSQEYLSAFADTILPYELILPPKNKSAPGPPKISNAQDEVSQVIASLLARSPDATFHRFNAPLSLFLHAYKDSPRPRERLYIAQAQIADLPVQMRDDLPVPRIVREAGKGDVYDANIWMGVPPTYTPLHKDPNPNLFVQLAGWKRVRLFTPGVGLGIFRGVQGKIGQQASAVFRGEEMMEGPERDVLHEDVWSRDARMECFEVDVGPGEALFIPKGWWHSIKSIGPAVTASVNWWFR</sequence>
<dbReference type="OrthoDB" id="263283at2759"/>
<dbReference type="Pfam" id="PF13621">
    <property type="entry name" value="Cupin_8"/>
    <property type="match status" value="1"/>
</dbReference>
<dbReference type="GO" id="GO:0008168">
    <property type="term" value="F:methyltransferase activity"/>
    <property type="evidence" value="ECO:0007669"/>
    <property type="project" value="UniProtKB-KW"/>
</dbReference>
<keyword evidence="2" id="KW-0808">Transferase</keyword>
<evidence type="ECO:0000313" key="3">
    <source>
        <dbReference type="Proteomes" id="UP000481288"/>
    </source>
</evidence>
<dbReference type="Proteomes" id="UP000481288">
    <property type="component" value="Unassembled WGS sequence"/>
</dbReference>
<dbReference type="SMART" id="SM00558">
    <property type="entry name" value="JmjC"/>
    <property type="match status" value="1"/>
</dbReference>
<gene>
    <name evidence="2" type="primary">JMJ30</name>
    <name evidence="2" type="ORF">LCER1_G003578</name>
</gene>
<comment type="caution">
    <text evidence="2">The sequence shown here is derived from an EMBL/GenBank/DDBJ whole genome shotgun (WGS) entry which is preliminary data.</text>
</comment>
<dbReference type="PANTHER" id="PTHR12461">
    <property type="entry name" value="HYPOXIA-INDUCIBLE FACTOR 1 ALPHA INHIBITOR-RELATED"/>
    <property type="match status" value="1"/>
</dbReference>
<dbReference type="PROSITE" id="PS51184">
    <property type="entry name" value="JMJC"/>
    <property type="match status" value="1"/>
</dbReference>
<dbReference type="InterPro" id="IPR041667">
    <property type="entry name" value="Cupin_8"/>
</dbReference>
<feature type="domain" description="JmjC" evidence="1">
    <location>
        <begin position="219"/>
        <end position="380"/>
    </location>
</feature>
<reference evidence="2 3" key="1">
    <citation type="submission" date="2018-05" db="EMBL/GenBank/DDBJ databases">
        <title>Whole genome sequencing for identification of molecular markers to develop diagnostic detection tools for the regulated plant pathogen Lachnellula willkommii.</title>
        <authorList>
            <person name="Giroux E."/>
            <person name="Bilodeau G."/>
        </authorList>
    </citation>
    <scope>NUCLEOTIDE SEQUENCE [LARGE SCALE GENOMIC DNA]</scope>
    <source>
        <strain evidence="2 3">CBS 625.97</strain>
    </source>
</reference>
<organism evidence="2 3">
    <name type="scientific">Lachnellula cervina</name>
    <dbReference type="NCBI Taxonomy" id="1316786"/>
    <lineage>
        <taxon>Eukaryota</taxon>
        <taxon>Fungi</taxon>
        <taxon>Dikarya</taxon>
        <taxon>Ascomycota</taxon>
        <taxon>Pezizomycotina</taxon>
        <taxon>Leotiomycetes</taxon>
        <taxon>Helotiales</taxon>
        <taxon>Lachnaceae</taxon>
        <taxon>Lachnellula</taxon>
    </lineage>
</organism>
<dbReference type="Gene3D" id="2.60.120.650">
    <property type="entry name" value="Cupin"/>
    <property type="match status" value="1"/>
</dbReference>
<dbReference type="InterPro" id="IPR003347">
    <property type="entry name" value="JmjC_dom"/>
</dbReference>
<keyword evidence="2" id="KW-0489">Methyltransferase</keyword>
<evidence type="ECO:0000313" key="2">
    <source>
        <dbReference type="EMBL" id="TVY53402.1"/>
    </source>
</evidence>
<keyword evidence="3" id="KW-1185">Reference proteome</keyword>
<dbReference type="PANTHER" id="PTHR12461:SF105">
    <property type="entry name" value="HYPOXIA-INDUCIBLE FACTOR 1-ALPHA INHIBITOR"/>
    <property type="match status" value="1"/>
</dbReference>
<dbReference type="SUPFAM" id="SSF51197">
    <property type="entry name" value="Clavaminate synthase-like"/>
    <property type="match status" value="1"/>
</dbReference>
<proteinExistence type="predicted"/>
<name>A0A7D8YXE7_9HELO</name>
<protein>
    <submittedName>
        <fullName evidence="2">Lysine-specific demethylase JMJ30</fullName>
    </submittedName>
</protein>
<dbReference type="EMBL" id="QGMG01000459">
    <property type="protein sequence ID" value="TVY53402.1"/>
    <property type="molecule type" value="Genomic_DNA"/>
</dbReference>
<dbReference type="AlphaFoldDB" id="A0A7D8YXE7"/>